<dbReference type="PANTHER" id="PTHR42832">
    <property type="entry name" value="AMINO ACID AMINOTRANSFERASE"/>
    <property type="match status" value="1"/>
</dbReference>
<dbReference type="RefSeq" id="WP_096999979.1">
    <property type="nucleotide sequence ID" value="NZ_OBEI01000002.1"/>
</dbReference>
<name>A0A285NBD8_9AQUI</name>
<proteinExistence type="inferred from homology"/>
<evidence type="ECO:0000256" key="3">
    <source>
        <dbReference type="ARBA" id="ARBA00022679"/>
    </source>
</evidence>
<evidence type="ECO:0000256" key="4">
    <source>
        <dbReference type="RuleBase" id="RU000481"/>
    </source>
</evidence>
<dbReference type="AlphaFoldDB" id="A0A285NBD8"/>
<protein>
    <recommendedName>
        <fullName evidence="4">Aminotransferase</fullName>
        <ecNumber evidence="4">2.6.1.-</ecNumber>
    </recommendedName>
</protein>
<dbReference type="Pfam" id="PF00155">
    <property type="entry name" value="Aminotran_1_2"/>
    <property type="match status" value="1"/>
</dbReference>
<dbReference type="InterPro" id="IPR004839">
    <property type="entry name" value="Aminotransferase_I/II_large"/>
</dbReference>
<dbReference type="CDD" id="cd00609">
    <property type="entry name" value="AAT_like"/>
    <property type="match status" value="1"/>
</dbReference>
<feature type="domain" description="Aminotransferase class I/classII large" evidence="5">
    <location>
        <begin position="36"/>
        <end position="396"/>
    </location>
</feature>
<dbReference type="Proteomes" id="UP000219036">
    <property type="component" value="Unassembled WGS sequence"/>
</dbReference>
<dbReference type="OrthoDB" id="9803354at2"/>
<dbReference type="GO" id="GO:0008483">
    <property type="term" value="F:transaminase activity"/>
    <property type="evidence" value="ECO:0007669"/>
    <property type="project" value="UniProtKB-KW"/>
</dbReference>
<dbReference type="EC" id="2.6.1.-" evidence="4"/>
<keyword evidence="3 4" id="KW-0808">Transferase</keyword>
<dbReference type="Gene3D" id="3.40.640.10">
    <property type="entry name" value="Type I PLP-dependent aspartate aminotransferase-like (Major domain)"/>
    <property type="match status" value="1"/>
</dbReference>
<keyword evidence="2 4" id="KW-0032">Aminotransferase</keyword>
<dbReference type="InterPro" id="IPR004838">
    <property type="entry name" value="NHTrfase_class1_PyrdxlP-BS"/>
</dbReference>
<gene>
    <name evidence="6" type="ORF">SAMN06265182_0804</name>
</gene>
<dbReference type="Gene3D" id="3.90.1150.10">
    <property type="entry name" value="Aspartate Aminotransferase, domain 1"/>
    <property type="match status" value="1"/>
</dbReference>
<evidence type="ECO:0000313" key="7">
    <source>
        <dbReference type="Proteomes" id="UP000219036"/>
    </source>
</evidence>
<dbReference type="InterPro" id="IPR015421">
    <property type="entry name" value="PyrdxlP-dep_Trfase_major"/>
</dbReference>
<sequence length="410" mass="46749">MEGRKYQEFPRIKRLPEYVFAIVNDLKARLRKEGEDIIDFGMGNPDLRPAQHIIDKLCESARKKTTHRYSMSQGIPRLRKAICDFYKIRFDVELNPEEEAIVTIGSKEGLSHLMLAMLSPGDMVLVPSPRYPIHYYAPVIAGASVLTVPLPLEGSDSEKQEQFLRNIYESYKDSYPEPKVLILNFPNNPTTMTVNIEFFKEIVKFAKEKGMWIIHDFAYADLCFDGYKAPSILQVEGAKDIAVETYSLTKGFSMAGWRVGFVLGNPTLIYNLKRLKSYLDYGTFTPIQVASIIALESDYSIVEEARDVYNERLEVLVDGLNKAGWSVEKPKATMFLWARIPEDFQHLGSIEFSKLLLTEANVAVAPGVGFGEHGEGYVRFAVVENTKRIRQAVRNIKKFFKKYRQQATVK</sequence>
<evidence type="ECO:0000259" key="5">
    <source>
        <dbReference type="Pfam" id="PF00155"/>
    </source>
</evidence>
<evidence type="ECO:0000313" key="6">
    <source>
        <dbReference type="EMBL" id="SNZ06804.1"/>
    </source>
</evidence>
<accession>A0A285NBD8</accession>
<comment type="cofactor">
    <cofactor evidence="1 4">
        <name>pyridoxal 5'-phosphate</name>
        <dbReference type="ChEBI" id="CHEBI:597326"/>
    </cofactor>
</comment>
<dbReference type="PROSITE" id="PS00105">
    <property type="entry name" value="AA_TRANSFER_CLASS_1"/>
    <property type="match status" value="1"/>
</dbReference>
<evidence type="ECO:0000256" key="2">
    <source>
        <dbReference type="ARBA" id="ARBA00022576"/>
    </source>
</evidence>
<dbReference type="InterPro" id="IPR015422">
    <property type="entry name" value="PyrdxlP-dep_Trfase_small"/>
</dbReference>
<comment type="similarity">
    <text evidence="4">Belongs to the class-I pyridoxal-phosphate-dependent aminotransferase family.</text>
</comment>
<dbReference type="InterPro" id="IPR050881">
    <property type="entry name" value="LL-DAP_aminotransferase"/>
</dbReference>
<evidence type="ECO:0000256" key="1">
    <source>
        <dbReference type="ARBA" id="ARBA00001933"/>
    </source>
</evidence>
<keyword evidence="7" id="KW-1185">Reference proteome</keyword>
<dbReference type="SUPFAM" id="SSF53383">
    <property type="entry name" value="PLP-dependent transferases"/>
    <property type="match status" value="1"/>
</dbReference>
<dbReference type="EMBL" id="OBEI01000002">
    <property type="protein sequence ID" value="SNZ06804.1"/>
    <property type="molecule type" value="Genomic_DNA"/>
</dbReference>
<dbReference type="GO" id="GO:0030170">
    <property type="term" value="F:pyridoxal phosphate binding"/>
    <property type="evidence" value="ECO:0007669"/>
    <property type="project" value="InterPro"/>
</dbReference>
<organism evidence="6 7">
    <name type="scientific">Persephonella hydrogeniphila</name>
    <dbReference type="NCBI Taxonomy" id="198703"/>
    <lineage>
        <taxon>Bacteria</taxon>
        <taxon>Pseudomonadati</taxon>
        <taxon>Aquificota</taxon>
        <taxon>Aquificia</taxon>
        <taxon>Aquificales</taxon>
        <taxon>Hydrogenothermaceae</taxon>
        <taxon>Persephonella</taxon>
    </lineage>
</organism>
<dbReference type="InterPro" id="IPR015424">
    <property type="entry name" value="PyrdxlP-dep_Trfase"/>
</dbReference>
<reference evidence="7" key="1">
    <citation type="submission" date="2017-09" db="EMBL/GenBank/DDBJ databases">
        <authorList>
            <person name="Varghese N."/>
            <person name="Submissions S."/>
        </authorList>
    </citation>
    <scope>NUCLEOTIDE SEQUENCE [LARGE SCALE GENOMIC DNA]</scope>
    <source>
        <strain evidence="7">DSM 15103</strain>
    </source>
</reference>
<dbReference type="PANTHER" id="PTHR42832:SF1">
    <property type="entry name" value="GLUTAMATE-PYRUVATE AMINOTRANSFERASE ALAC"/>
    <property type="match status" value="1"/>
</dbReference>